<evidence type="ECO:0000313" key="5">
    <source>
        <dbReference type="Proteomes" id="UP000824208"/>
    </source>
</evidence>
<dbReference type="Pfam" id="PF00395">
    <property type="entry name" value="SLH"/>
    <property type="match status" value="1"/>
</dbReference>
<dbReference type="PROSITE" id="PS51272">
    <property type="entry name" value="SLH"/>
    <property type="match status" value="1"/>
</dbReference>
<keyword evidence="1" id="KW-0677">Repeat</keyword>
<feature type="domain" description="SLH" evidence="3">
    <location>
        <begin position="80"/>
        <end position="143"/>
    </location>
</feature>
<protein>
    <submittedName>
        <fullName evidence="4">S-layer homology domain-containing protein</fullName>
    </submittedName>
</protein>
<organism evidence="4 5">
    <name type="scientific">Candidatus Flavonifractor intestinipullorum</name>
    <dbReference type="NCBI Taxonomy" id="2838587"/>
    <lineage>
        <taxon>Bacteria</taxon>
        <taxon>Bacillati</taxon>
        <taxon>Bacillota</taxon>
        <taxon>Clostridia</taxon>
        <taxon>Eubacteriales</taxon>
        <taxon>Oscillospiraceae</taxon>
        <taxon>Flavonifractor</taxon>
    </lineage>
</organism>
<name>A0A9D2MAX7_9FIRM</name>
<dbReference type="AlphaFoldDB" id="A0A9D2MAX7"/>
<proteinExistence type="predicted"/>
<reference evidence="4" key="2">
    <citation type="submission" date="2021-04" db="EMBL/GenBank/DDBJ databases">
        <authorList>
            <person name="Gilroy R."/>
        </authorList>
    </citation>
    <scope>NUCLEOTIDE SEQUENCE</scope>
    <source>
        <strain evidence="4">CHK189-11263</strain>
    </source>
</reference>
<reference evidence="4" key="1">
    <citation type="journal article" date="2021" name="PeerJ">
        <title>Extensive microbial diversity within the chicken gut microbiome revealed by metagenomics and culture.</title>
        <authorList>
            <person name="Gilroy R."/>
            <person name="Ravi A."/>
            <person name="Getino M."/>
            <person name="Pursley I."/>
            <person name="Horton D.L."/>
            <person name="Alikhan N.F."/>
            <person name="Baker D."/>
            <person name="Gharbi K."/>
            <person name="Hall N."/>
            <person name="Watson M."/>
            <person name="Adriaenssens E.M."/>
            <person name="Foster-Nyarko E."/>
            <person name="Jarju S."/>
            <person name="Secka A."/>
            <person name="Antonio M."/>
            <person name="Oren A."/>
            <person name="Chaudhuri R.R."/>
            <person name="La Ragione R."/>
            <person name="Hildebrand F."/>
            <person name="Pallen M.J."/>
        </authorList>
    </citation>
    <scope>NUCLEOTIDE SEQUENCE</scope>
    <source>
        <strain evidence="4">CHK189-11263</strain>
    </source>
</reference>
<evidence type="ECO:0000256" key="2">
    <source>
        <dbReference type="SAM" id="SignalP"/>
    </source>
</evidence>
<feature type="chain" id="PRO_5039725255" evidence="2">
    <location>
        <begin position="25"/>
        <end position="626"/>
    </location>
</feature>
<feature type="signal peptide" evidence="2">
    <location>
        <begin position="1"/>
        <end position="24"/>
    </location>
</feature>
<gene>
    <name evidence="4" type="ORF">H9714_03460</name>
</gene>
<sequence>MKKRLISGLTALVLALSLVPAALAAENTQEEAAQVLAALDIMVGDENGDLALGRSVTRAEFTKMVIAASPQRESAGSSASVAPYPDVPRTHWAAAYVQAAVEAGYVSGYLDGTFRPDNTITLAEGVTMILPLLGYEKSDFTGAYPAGQMAAYRNLGLNENISARQDSPMTRQDALYLFYNLMTTKNTSGVYYLNTLEPTLNLVDSQGNLDRVALVNSAMEGPLVAEGSWQSQLPLDLTRAEVYRDGRASSLSAVQNLDVLYWSESMNTLWAYSKQVTGTLEQVSPSVSAPTSVTVAGSSYALETNEAVYAFSDLGGYRTGDLVTLLLGRSGGVAAVRGVSSGEEGSSNLVYGMVTQASTHTYTDERGNEYTSNSVTLTTTTGATATYPTEDTHFEAGDLVRVTTENGAVQIRRLSTTQLEGTFSRDGSRLGRYTLADNVAILDTYEDSAAWRVYPSRLAGVKLTGNMVRFYSTNEQGEIDHLILRDVTGDGHTYGVLTSVDEISAGMTSMATYVADVGGTESTIVSSSKIYNVDRGPCQIQGALQTPDRITNLTEVRLDAVSGNTAVSSANQSWRISESAAVYEVRDGEYYLTSLARVTGGDYTLTGYYDKAQDQGGCIRVILARS</sequence>
<dbReference type="Proteomes" id="UP000824208">
    <property type="component" value="Unassembled WGS sequence"/>
</dbReference>
<dbReference type="EMBL" id="DWYC01000036">
    <property type="protein sequence ID" value="HJB56589.1"/>
    <property type="molecule type" value="Genomic_DNA"/>
</dbReference>
<keyword evidence="2" id="KW-0732">Signal</keyword>
<evidence type="ECO:0000313" key="4">
    <source>
        <dbReference type="EMBL" id="HJB56589.1"/>
    </source>
</evidence>
<evidence type="ECO:0000256" key="1">
    <source>
        <dbReference type="ARBA" id="ARBA00022737"/>
    </source>
</evidence>
<comment type="caution">
    <text evidence="4">The sequence shown here is derived from an EMBL/GenBank/DDBJ whole genome shotgun (WGS) entry which is preliminary data.</text>
</comment>
<accession>A0A9D2MAX7</accession>
<dbReference type="InterPro" id="IPR001119">
    <property type="entry name" value="SLH_dom"/>
</dbReference>
<evidence type="ECO:0000259" key="3">
    <source>
        <dbReference type="PROSITE" id="PS51272"/>
    </source>
</evidence>